<dbReference type="OrthoDB" id="1517790at2759"/>
<dbReference type="SUPFAM" id="SSF52058">
    <property type="entry name" value="L domain-like"/>
    <property type="match status" value="1"/>
</dbReference>
<dbReference type="SMART" id="SM00364">
    <property type="entry name" value="LRR_BAC"/>
    <property type="match status" value="3"/>
</dbReference>
<dbReference type="Proteomes" id="UP000053558">
    <property type="component" value="Unassembled WGS sequence"/>
</dbReference>
<dbReference type="RefSeq" id="XP_007766101.1">
    <property type="nucleotide sequence ID" value="XM_007767911.1"/>
</dbReference>
<dbReference type="OMA" id="RRMDRSF"/>
<dbReference type="KEGG" id="cput:CONPUDRAFT_135853"/>
<reference evidence="5" key="1">
    <citation type="journal article" date="2012" name="Science">
        <title>The Paleozoic origin of enzymatic lignin decomposition reconstructed from 31 fungal genomes.</title>
        <authorList>
            <person name="Floudas D."/>
            <person name="Binder M."/>
            <person name="Riley R."/>
            <person name="Barry K."/>
            <person name="Blanchette R.A."/>
            <person name="Henrissat B."/>
            <person name="Martinez A.T."/>
            <person name="Otillar R."/>
            <person name="Spatafora J.W."/>
            <person name="Yadav J.S."/>
            <person name="Aerts A."/>
            <person name="Benoit I."/>
            <person name="Boyd A."/>
            <person name="Carlson A."/>
            <person name="Copeland A."/>
            <person name="Coutinho P.M."/>
            <person name="de Vries R.P."/>
            <person name="Ferreira P."/>
            <person name="Findley K."/>
            <person name="Foster B."/>
            <person name="Gaskell J."/>
            <person name="Glotzer D."/>
            <person name="Gorecki P."/>
            <person name="Heitman J."/>
            <person name="Hesse C."/>
            <person name="Hori C."/>
            <person name="Igarashi K."/>
            <person name="Jurgens J.A."/>
            <person name="Kallen N."/>
            <person name="Kersten P."/>
            <person name="Kohler A."/>
            <person name="Kuees U."/>
            <person name="Kumar T.K.A."/>
            <person name="Kuo A."/>
            <person name="LaButti K."/>
            <person name="Larrondo L.F."/>
            <person name="Lindquist E."/>
            <person name="Ling A."/>
            <person name="Lombard V."/>
            <person name="Lucas S."/>
            <person name="Lundell T."/>
            <person name="Martin R."/>
            <person name="McLaughlin D.J."/>
            <person name="Morgenstern I."/>
            <person name="Morin E."/>
            <person name="Murat C."/>
            <person name="Nagy L.G."/>
            <person name="Nolan M."/>
            <person name="Ohm R.A."/>
            <person name="Patyshakuliyeva A."/>
            <person name="Rokas A."/>
            <person name="Ruiz-Duenas F.J."/>
            <person name="Sabat G."/>
            <person name="Salamov A."/>
            <person name="Samejima M."/>
            <person name="Schmutz J."/>
            <person name="Slot J.C."/>
            <person name="St John F."/>
            <person name="Stenlid J."/>
            <person name="Sun H."/>
            <person name="Sun S."/>
            <person name="Syed K."/>
            <person name="Tsang A."/>
            <person name="Wiebenga A."/>
            <person name="Young D."/>
            <person name="Pisabarro A."/>
            <person name="Eastwood D.C."/>
            <person name="Martin F."/>
            <person name="Cullen D."/>
            <person name="Grigoriev I.V."/>
            <person name="Hibbett D.S."/>
        </authorList>
    </citation>
    <scope>NUCLEOTIDE SEQUENCE [LARGE SCALE GENOMIC DNA]</scope>
    <source>
        <strain evidence="5">RWD-64-598 SS2</strain>
    </source>
</reference>
<dbReference type="EMBL" id="JH711575">
    <property type="protein sequence ID" value="EIW84392.1"/>
    <property type="molecule type" value="Genomic_DNA"/>
</dbReference>
<evidence type="ECO:0000256" key="3">
    <source>
        <dbReference type="SAM" id="MobiDB-lite"/>
    </source>
</evidence>
<feature type="compositionally biased region" description="Low complexity" evidence="3">
    <location>
        <begin position="546"/>
        <end position="562"/>
    </location>
</feature>
<feature type="region of interest" description="Disordered" evidence="3">
    <location>
        <begin position="187"/>
        <end position="206"/>
    </location>
</feature>
<dbReference type="PROSITE" id="PS51450">
    <property type="entry name" value="LRR"/>
    <property type="match status" value="2"/>
</dbReference>
<keyword evidence="1" id="KW-0433">Leucine-rich repeat</keyword>
<dbReference type="Gene3D" id="3.80.10.10">
    <property type="entry name" value="Ribonuclease Inhibitor"/>
    <property type="match status" value="3"/>
</dbReference>
<sequence length="877" mass="92986">MSRIPQPSSSRTPASRAPAPASTPTRTRTTSTLKPPATPASRLRSQSPSKTPAKATPRAAAKPPAPSAEMPSKPAVSLREAIALKRAEAKKAAASTRGGGGGGLGGGFDDFGSLEDALPTTSNKDDDAVLELGRWSVKETIERARSTGNVNLSSRSLPCIPSALFEIHLGVQPDPLASVPEEPLISEHSGLDTAGARRRENGSSGPSWYDAQDLQVIKMWNNEIAEIQHEISLFGSLKIVDLHQNKLEILPDSFADLTSLTNLDLSQNALKALPRALFTLPNLTNLNVSHNKLTELPFDVAYEVNKESPYKKPDSFFAPAVARAAIPLPQLIALDASHNIIPASKIDHSERSLPPLLTKVDLSENPLSSDGASTVGSLLTALGRLTKLSELRLEKADIDDAALAAPNVPGLFPKLCTFDVGETQVTAEVLGLYFEGIGRPLSMDITMEDPPEGTVRGVVGKKVMKEAWEIDAERRAARRGGRGGVAEQASVDRGAAGPRARAEGAKKQEEPLKEAWEIEAEQGLLTEGGKRRARAAAAAAAVEAAKPVSVKAKEVPSPASKSPSPPPSVGAALMNPKYFDARMLTLALPALAAPSKAHGRSVSLAASSWGRLGGNDKQSGSNTDIALPTPSAPLASIAAQSYVGALRQLTLSNRKLDAAFTLLASRSSDDGLFPSVEDLSLDGCGFGDTVAVSRIDPSSSSDGSSSGSPRTQESLLPLIARLFPSLRTLDLSYNALTSSAFSSPEILRGLILASHDPSSGDAAADDSAADSLGNRDPDQARRAGLRHLRLRSNRLVNLDGLATLAGALFRGHRAEARWKLEELDVRDNELARLPAEVGLLPMDVFLVDGNVFRIPQRRVWEREGTKGLLSWLRGRIE</sequence>
<dbReference type="InterPro" id="IPR050216">
    <property type="entry name" value="LRR_domain-containing"/>
</dbReference>
<evidence type="ECO:0000256" key="1">
    <source>
        <dbReference type="ARBA" id="ARBA00022614"/>
    </source>
</evidence>
<dbReference type="PANTHER" id="PTHR48051:SF46">
    <property type="entry name" value="LEUCINE RICH REPEAT-CONTAINING DOMAIN PROTEIN"/>
    <property type="match status" value="1"/>
</dbReference>
<dbReference type="Pfam" id="PF13855">
    <property type="entry name" value="LRR_8"/>
    <property type="match status" value="1"/>
</dbReference>
<keyword evidence="5" id="KW-1185">Reference proteome</keyword>
<dbReference type="InterPro" id="IPR003591">
    <property type="entry name" value="Leu-rich_rpt_typical-subtyp"/>
</dbReference>
<dbReference type="SMART" id="SM00369">
    <property type="entry name" value="LRR_TYP"/>
    <property type="match status" value="5"/>
</dbReference>
<accession>A0A5M3MZ22</accession>
<name>A0A5M3MZ22_CONPW</name>
<feature type="compositionally biased region" description="Basic and acidic residues" evidence="3">
    <location>
        <begin position="500"/>
        <end position="514"/>
    </location>
</feature>
<comment type="caution">
    <text evidence="4">The sequence shown here is derived from an EMBL/GenBank/DDBJ whole genome shotgun (WGS) entry which is preliminary data.</text>
</comment>
<feature type="compositionally biased region" description="Low complexity" evidence="3">
    <location>
        <begin position="7"/>
        <end position="32"/>
    </location>
</feature>
<feature type="compositionally biased region" description="Low complexity" evidence="3">
    <location>
        <begin position="48"/>
        <end position="79"/>
    </location>
</feature>
<evidence type="ECO:0000313" key="5">
    <source>
        <dbReference type="Proteomes" id="UP000053558"/>
    </source>
</evidence>
<organism evidence="4 5">
    <name type="scientific">Coniophora puteana (strain RWD-64-598)</name>
    <name type="common">Brown rot fungus</name>
    <dbReference type="NCBI Taxonomy" id="741705"/>
    <lineage>
        <taxon>Eukaryota</taxon>
        <taxon>Fungi</taxon>
        <taxon>Dikarya</taxon>
        <taxon>Basidiomycota</taxon>
        <taxon>Agaricomycotina</taxon>
        <taxon>Agaricomycetes</taxon>
        <taxon>Agaricomycetidae</taxon>
        <taxon>Boletales</taxon>
        <taxon>Coniophorineae</taxon>
        <taxon>Coniophoraceae</taxon>
        <taxon>Coniophora</taxon>
    </lineage>
</organism>
<dbReference type="InterPro" id="IPR001611">
    <property type="entry name" value="Leu-rich_rpt"/>
</dbReference>
<dbReference type="AlphaFoldDB" id="A0A5M3MZ22"/>
<keyword evidence="2" id="KW-0677">Repeat</keyword>
<gene>
    <name evidence="4" type="ORF">CONPUDRAFT_135853</name>
</gene>
<evidence type="ECO:0000256" key="2">
    <source>
        <dbReference type="ARBA" id="ARBA00022737"/>
    </source>
</evidence>
<dbReference type="Pfam" id="PF13516">
    <property type="entry name" value="LRR_6"/>
    <property type="match status" value="1"/>
</dbReference>
<dbReference type="GeneID" id="19200809"/>
<protein>
    <recommendedName>
        <fullName evidence="6">L domain-like protein</fullName>
    </recommendedName>
</protein>
<evidence type="ECO:0000313" key="4">
    <source>
        <dbReference type="EMBL" id="EIW84392.1"/>
    </source>
</evidence>
<proteinExistence type="predicted"/>
<evidence type="ECO:0008006" key="6">
    <source>
        <dbReference type="Google" id="ProtNLM"/>
    </source>
</evidence>
<feature type="region of interest" description="Disordered" evidence="3">
    <location>
        <begin position="1"/>
        <end position="79"/>
    </location>
</feature>
<feature type="region of interest" description="Disordered" evidence="3">
    <location>
        <begin position="475"/>
        <end position="514"/>
    </location>
</feature>
<feature type="region of interest" description="Disordered" evidence="3">
    <location>
        <begin position="546"/>
        <end position="568"/>
    </location>
</feature>
<dbReference type="PANTHER" id="PTHR48051">
    <property type="match status" value="1"/>
</dbReference>
<dbReference type="InterPro" id="IPR032675">
    <property type="entry name" value="LRR_dom_sf"/>
</dbReference>
<dbReference type="PRINTS" id="PR00019">
    <property type="entry name" value="LEURICHRPT"/>
</dbReference>
<dbReference type="GO" id="GO:0005737">
    <property type="term" value="C:cytoplasm"/>
    <property type="evidence" value="ECO:0007669"/>
    <property type="project" value="TreeGrafter"/>
</dbReference>